<accession>A0A951Q0V7</accession>
<evidence type="ECO:0000256" key="1">
    <source>
        <dbReference type="SAM" id="Phobius"/>
    </source>
</evidence>
<protein>
    <submittedName>
        <fullName evidence="2">Uncharacterized protein</fullName>
    </submittedName>
</protein>
<name>A0A951Q0V7_9NOST</name>
<proteinExistence type="predicted"/>
<dbReference type="AlphaFoldDB" id="A0A951Q0V7"/>
<feature type="transmembrane region" description="Helical" evidence="1">
    <location>
        <begin position="21"/>
        <end position="44"/>
    </location>
</feature>
<dbReference type="Proteomes" id="UP000715781">
    <property type="component" value="Unassembled WGS sequence"/>
</dbReference>
<comment type="caution">
    <text evidence="2">The sequence shown here is derived from an EMBL/GenBank/DDBJ whole genome shotgun (WGS) entry which is preliminary data.</text>
</comment>
<evidence type="ECO:0000313" key="3">
    <source>
        <dbReference type="Proteomes" id="UP000715781"/>
    </source>
</evidence>
<dbReference type="EMBL" id="JAHHHN010000009">
    <property type="protein sequence ID" value="MBW4562843.1"/>
    <property type="molecule type" value="Genomic_DNA"/>
</dbReference>
<evidence type="ECO:0000313" key="2">
    <source>
        <dbReference type="EMBL" id="MBW4562843.1"/>
    </source>
</evidence>
<keyword evidence="1" id="KW-0472">Membrane</keyword>
<reference evidence="2" key="2">
    <citation type="journal article" date="2022" name="Microbiol. Resour. Announc.">
        <title>Metagenome Sequencing to Explore Phylogenomics of Terrestrial Cyanobacteria.</title>
        <authorList>
            <person name="Ward R.D."/>
            <person name="Stajich J.E."/>
            <person name="Johansen J.R."/>
            <person name="Huntemann M."/>
            <person name="Clum A."/>
            <person name="Foster B."/>
            <person name="Foster B."/>
            <person name="Roux S."/>
            <person name="Palaniappan K."/>
            <person name="Varghese N."/>
            <person name="Mukherjee S."/>
            <person name="Reddy T.B.K."/>
            <person name="Daum C."/>
            <person name="Copeland A."/>
            <person name="Chen I.A."/>
            <person name="Ivanova N.N."/>
            <person name="Kyrpides N.C."/>
            <person name="Shapiro N."/>
            <person name="Eloe-Fadrosh E.A."/>
            <person name="Pietrasiak N."/>
        </authorList>
    </citation>
    <scope>NUCLEOTIDE SEQUENCE</scope>
    <source>
        <strain evidence="2">JT2-VF2</strain>
    </source>
</reference>
<keyword evidence="1" id="KW-1133">Transmembrane helix</keyword>
<organism evidence="2 3">
    <name type="scientific">Mojavia pulchra JT2-VF2</name>
    <dbReference type="NCBI Taxonomy" id="287848"/>
    <lineage>
        <taxon>Bacteria</taxon>
        <taxon>Bacillati</taxon>
        <taxon>Cyanobacteriota</taxon>
        <taxon>Cyanophyceae</taxon>
        <taxon>Nostocales</taxon>
        <taxon>Nostocaceae</taxon>
    </lineage>
</organism>
<reference evidence="2" key="1">
    <citation type="submission" date="2021-05" db="EMBL/GenBank/DDBJ databases">
        <authorList>
            <person name="Pietrasiak N."/>
            <person name="Ward R."/>
            <person name="Stajich J.E."/>
            <person name="Kurbessoian T."/>
        </authorList>
    </citation>
    <scope>NUCLEOTIDE SEQUENCE</scope>
    <source>
        <strain evidence="2">JT2-VF2</strain>
    </source>
</reference>
<gene>
    <name evidence="2" type="ORF">KME32_17170</name>
</gene>
<keyword evidence="1" id="KW-0812">Transmembrane</keyword>
<sequence length="176" mass="19577">MNTLDKKQSERDTSTQSRSRTLGFGDLAVMVSLVIIAAFIRFGYTNDQNTSASSGFINTSEIVNNTDTFIDKTVTVRSRPVDKVGFSSFTVNDQPLLNREPILVVNASGVPFNLPTDKNVKVQVTGQLRNLVIPDIEREFNVNLEDEYYTEYINRPAIIAQSITLAPQSSQNAQLQ</sequence>